<dbReference type="EMBL" id="CP002046">
    <property type="protein sequence ID" value="EAP86527.1"/>
    <property type="molecule type" value="Genomic_DNA"/>
</dbReference>
<reference evidence="2 3" key="1">
    <citation type="journal article" date="2010" name="J. Bacteriol.">
        <title>The complete genome sequence of Croceibacter atlanticus HTCC2559T.</title>
        <authorList>
            <person name="Oh H.M."/>
            <person name="Kang I."/>
            <person name="Ferriera S."/>
            <person name="Giovannoni S.J."/>
            <person name="Cho J.C."/>
        </authorList>
    </citation>
    <scope>NUCLEOTIDE SEQUENCE [LARGE SCALE GENOMIC DNA]</scope>
    <source>
        <strain evidence="3">ATCC BAA-628 / HTCC2559 / KCTC 12090</strain>
    </source>
</reference>
<name>A3U9P1_CROAH</name>
<dbReference type="OrthoDB" id="1376435at2"/>
<dbReference type="STRING" id="216432.CA2559_10843"/>
<sequence length="70" mass="8071">MSLKEVFKKHYKTILISGLVGGFIYALGMAGFEFLSYDDIDVTYIIYNFICFGIFSSFMSYFNLKHKSKA</sequence>
<dbReference type="HOGENOM" id="CLU_2750982_0_0_10"/>
<dbReference type="AlphaFoldDB" id="A3U9P1"/>
<evidence type="ECO:0000256" key="1">
    <source>
        <dbReference type="SAM" id="Phobius"/>
    </source>
</evidence>
<keyword evidence="3" id="KW-1185">Reference proteome</keyword>
<keyword evidence="1" id="KW-0812">Transmembrane</keyword>
<evidence type="ECO:0000313" key="2">
    <source>
        <dbReference type="EMBL" id="EAP86527.1"/>
    </source>
</evidence>
<proteinExistence type="predicted"/>
<feature type="transmembrane region" description="Helical" evidence="1">
    <location>
        <begin position="12"/>
        <end position="32"/>
    </location>
</feature>
<gene>
    <name evidence="2" type="ordered locus">CA2559_10843</name>
</gene>
<accession>A3U9P1</accession>
<keyword evidence="1" id="KW-0472">Membrane</keyword>
<dbReference type="KEGG" id="cat:CA2559_10843"/>
<dbReference type="RefSeq" id="WP_013187908.1">
    <property type="nucleotide sequence ID" value="NC_014230.1"/>
</dbReference>
<protein>
    <submittedName>
        <fullName evidence="2">Uncharacterized protein</fullName>
    </submittedName>
</protein>
<dbReference type="GeneID" id="89453900"/>
<feature type="transmembrane region" description="Helical" evidence="1">
    <location>
        <begin position="44"/>
        <end position="64"/>
    </location>
</feature>
<organism evidence="2 3">
    <name type="scientific">Croceibacter atlanticus (strain ATCC BAA-628 / JCM 21780 / CIP 108009 / IAM 15332 / KCTC 12090 / HTCC2559)</name>
    <dbReference type="NCBI Taxonomy" id="216432"/>
    <lineage>
        <taxon>Bacteria</taxon>
        <taxon>Pseudomonadati</taxon>
        <taxon>Bacteroidota</taxon>
        <taxon>Flavobacteriia</taxon>
        <taxon>Flavobacteriales</taxon>
        <taxon>Flavobacteriaceae</taxon>
        <taxon>Croceibacter</taxon>
    </lineage>
</organism>
<keyword evidence="1" id="KW-1133">Transmembrane helix</keyword>
<evidence type="ECO:0000313" key="3">
    <source>
        <dbReference type="Proteomes" id="UP000002297"/>
    </source>
</evidence>
<dbReference type="Proteomes" id="UP000002297">
    <property type="component" value="Chromosome"/>
</dbReference>